<dbReference type="Proteomes" id="UP000077202">
    <property type="component" value="Unassembled WGS sequence"/>
</dbReference>
<evidence type="ECO:0000313" key="3">
    <source>
        <dbReference type="EMBL" id="BBN14979.1"/>
    </source>
</evidence>
<dbReference type="Gene3D" id="1.20.120.20">
    <property type="entry name" value="Apolipoprotein"/>
    <property type="match status" value="1"/>
</dbReference>
<protein>
    <recommendedName>
        <fullName evidence="2">Rhodanese domain-containing protein</fullName>
    </recommendedName>
</protein>
<gene>
    <name evidence="4" type="ORF">AXG93_4295s1340</name>
    <name evidence="3" type="ORF">Mp_6g15980</name>
</gene>
<dbReference type="AlphaFoldDB" id="A0A176WAV0"/>
<evidence type="ECO:0000313" key="6">
    <source>
        <dbReference type="Proteomes" id="UP001162541"/>
    </source>
</evidence>
<dbReference type="InterPro" id="IPR044690">
    <property type="entry name" value="CAS_plant"/>
</dbReference>
<organism evidence="4 5">
    <name type="scientific">Marchantia polymorpha subsp. ruderalis</name>
    <dbReference type="NCBI Taxonomy" id="1480154"/>
    <lineage>
        <taxon>Eukaryota</taxon>
        <taxon>Viridiplantae</taxon>
        <taxon>Streptophyta</taxon>
        <taxon>Embryophyta</taxon>
        <taxon>Marchantiophyta</taxon>
        <taxon>Marchantiopsida</taxon>
        <taxon>Marchantiidae</taxon>
        <taxon>Marchantiales</taxon>
        <taxon>Marchantiaceae</taxon>
        <taxon>Marchantia</taxon>
    </lineage>
</organism>
<dbReference type="GO" id="GO:0071277">
    <property type="term" value="P:cellular response to calcium ion"/>
    <property type="evidence" value="ECO:0007669"/>
    <property type="project" value="InterPro"/>
</dbReference>
<evidence type="ECO:0000313" key="5">
    <source>
        <dbReference type="Proteomes" id="UP000077202"/>
    </source>
</evidence>
<dbReference type="GO" id="GO:0090333">
    <property type="term" value="P:regulation of stomatal closure"/>
    <property type="evidence" value="ECO:0007669"/>
    <property type="project" value="InterPro"/>
</dbReference>
<dbReference type="SMART" id="SM00450">
    <property type="entry name" value="RHOD"/>
    <property type="match status" value="1"/>
</dbReference>
<reference evidence="3" key="2">
    <citation type="journal article" date="2019" name="Curr. Biol.">
        <title>Chromatin organization in early land plants reveals an ancestral association between H3K27me3, transposons, and constitutive heterochromatin.</title>
        <authorList>
            <person name="Montgomery S.A."/>
            <person name="Tanizawa Y."/>
            <person name="Galik B."/>
            <person name="Wang N."/>
            <person name="Ito T."/>
            <person name="Mochizuki T."/>
            <person name="Akimcheva S."/>
            <person name="Bowman J."/>
            <person name="Cognat V."/>
            <person name="Drouard L."/>
            <person name="Ekker H."/>
            <person name="Houng S."/>
            <person name="Kohchi T."/>
            <person name="Lin S."/>
            <person name="Liu L.D."/>
            <person name="Nakamura Y."/>
            <person name="Valeeva L.R."/>
            <person name="Shakirov E.V."/>
            <person name="Shippen D.E."/>
            <person name="Wei W."/>
            <person name="Yagura M."/>
            <person name="Yamaoka S."/>
            <person name="Yamato K.T."/>
            <person name="Liu C."/>
            <person name="Berger F."/>
        </authorList>
    </citation>
    <scope>NUCLEOTIDE SEQUENCE [LARGE SCALE GENOMIC DNA]</scope>
    <source>
        <strain evidence="3">Tak-1</strain>
    </source>
</reference>
<dbReference type="Gene3D" id="3.40.250.10">
    <property type="entry name" value="Rhodanese-like domain"/>
    <property type="match status" value="1"/>
</dbReference>
<dbReference type="EMBL" id="LVLJ01001351">
    <property type="protein sequence ID" value="OAE30179.1"/>
    <property type="molecule type" value="Genomic_DNA"/>
</dbReference>
<proteinExistence type="predicted"/>
<name>A0A176WAV0_MARPO</name>
<reference evidence="6" key="3">
    <citation type="journal article" date="2020" name="Curr. Biol.">
        <title>Chromatin organization in early land plants reveals an ancestral association between H3K27me3, transposons, and constitutive heterochromatin.</title>
        <authorList>
            <person name="Montgomery S.A."/>
            <person name="Tanizawa Y."/>
            <person name="Galik B."/>
            <person name="Wang N."/>
            <person name="Ito T."/>
            <person name="Mochizuki T."/>
            <person name="Akimcheva S."/>
            <person name="Bowman J.L."/>
            <person name="Cognat V."/>
            <person name="Marechal-Drouard L."/>
            <person name="Ekker H."/>
            <person name="Hong S.F."/>
            <person name="Kohchi T."/>
            <person name="Lin S.S."/>
            <person name="Liu L.D."/>
            <person name="Nakamura Y."/>
            <person name="Valeeva L.R."/>
            <person name="Shakirov E.V."/>
            <person name="Shippen D.E."/>
            <person name="Wei W.L."/>
            <person name="Yagura M."/>
            <person name="Yamaoka S."/>
            <person name="Yamato K.T."/>
            <person name="Liu C."/>
            <person name="Berger F."/>
        </authorList>
    </citation>
    <scope>NUCLEOTIDE SEQUENCE [LARGE SCALE GENOMIC DNA]</scope>
    <source>
        <strain evidence="6">Tak-1</strain>
    </source>
</reference>
<dbReference type="InterPro" id="IPR001763">
    <property type="entry name" value="Rhodanese-like_dom"/>
</dbReference>
<dbReference type="PANTHER" id="PTHR34209:SF3">
    <property type="entry name" value="RHODANESE_CELL CYCLE CONTROL PHOSPHATASE SUPERFAMILY PROTEIN"/>
    <property type="match status" value="1"/>
</dbReference>
<dbReference type="InterPro" id="IPR036873">
    <property type="entry name" value="Rhodanese-like_dom_sf"/>
</dbReference>
<dbReference type="GO" id="GO:0009704">
    <property type="term" value="P:de-etiolation"/>
    <property type="evidence" value="ECO:0007669"/>
    <property type="project" value="InterPro"/>
</dbReference>
<dbReference type="Pfam" id="PF00581">
    <property type="entry name" value="Rhodanese"/>
    <property type="match status" value="1"/>
</dbReference>
<evidence type="ECO:0000259" key="2">
    <source>
        <dbReference type="PROSITE" id="PS50206"/>
    </source>
</evidence>
<feature type="compositionally biased region" description="Polar residues" evidence="1">
    <location>
        <begin position="1027"/>
        <end position="1037"/>
    </location>
</feature>
<dbReference type="PANTHER" id="PTHR34209">
    <property type="entry name" value="RHODANESE/CELL CYCLE CONTROL PHOSPHATASE SUPERFAMILY PROTEIN"/>
    <property type="match status" value="1"/>
</dbReference>
<feature type="domain" description="Rhodanese" evidence="2">
    <location>
        <begin position="750"/>
        <end position="868"/>
    </location>
</feature>
<feature type="region of interest" description="Disordered" evidence="1">
    <location>
        <begin position="991"/>
        <end position="1037"/>
    </location>
</feature>
<dbReference type="Proteomes" id="UP001162541">
    <property type="component" value="Chromosome 6"/>
</dbReference>
<dbReference type="PROSITE" id="PS50206">
    <property type="entry name" value="RHODANESE_3"/>
    <property type="match status" value="1"/>
</dbReference>
<keyword evidence="5" id="KW-1185">Reference proteome</keyword>
<dbReference type="CDD" id="cd00158">
    <property type="entry name" value="RHOD"/>
    <property type="match status" value="1"/>
</dbReference>
<dbReference type="SUPFAM" id="SSF52821">
    <property type="entry name" value="Rhodanese/Cell cycle control phosphatase"/>
    <property type="match status" value="1"/>
</dbReference>
<evidence type="ECO:0000313" key="4">
    <source>
        <dbReference type="EMBL" id="OAE30179.1"/>
    </source>
</evidence>
<dbReference type="EMBL" id="AP019871">
    <property type="protein sequence ID" value="BBN14979.1"/>
    <property type="molecule type" value="Genomic_DNA"/>
</dbReference>
<sequence length="1037" mass="108646">MAAFLPGVQQATAAASASSAAVCPSVAKSCRSCQSSQIVCAPSQLCCRGLSGAFLRRSNRISLGRGYVDIRKRFKGKYALKATASAEQQAEVFNSSGSVVVPTPTPTPTPFDAFKFASEDGSSGQAVDAVKYVSDSGSAGTRLLSAKEKYLQSINGGLEPPKSENVDMFGGFKDMFKGFGNTGDSVDSSVKGDVVKSATGNDRAGDAILNAKKQLLQSFGGGGEIQSQNEANEVDVLGGLKDAKTSATDSVNNFFKGITDSMDSVGKAIKDTGVKSATEEEIAGETVSSATESVQNMLESTTDSVDSVGNVIKENGIKPGDQDGSLGETMSSVNESVDSFFKGPTDSVDSVGNSIKDSVVKSSTEDGSSGEALSTAKDSMDNIFKGITDNVDSASKTVEESVQNSMAEDGLAGKALSSVKESVDNLPIQDNVDSTANSVSDIVMKSATEDVSSGETLSTVKDSMSDVIKDITDTVNSAGSSANDSVVVKTATESGSAGEVVLSAKERYLQSIGGGLKQSQNEDVFDGLKGADIDVFSSLKDAQNAVTGSVNNFVKSITDAIDSAGNQVKSSYESFNGSLVKAVKSATGSVDKSVSGLQPNVDGIKPPRISVDIDFTAPFRMGTPANDALKEVVVVVKDVTGTVLVTAGELLTKFYASAKSSLPEDALIILNDIEEKTSQIAQPLGSAFDQAYAIVIDVEKSAGINPENPVIPVILVVGGTLFLSVSYFQSKYGGYAGDLPPNEALDLLKNEGNVVMVDIRPQEIREAEGIPDLRRSARFKFAAVEVVKADKTIRGQLKNAGDIDSLLTAAVIRNLKNVDGGTKIIVLDEDGTQSKQIARGLRKTGSKRAYRVDGGFKAWASQGLRSKMDIPQTPLTILKEETEAIVEEVKPTVAGVVGVSVGLVAGTYALLEWERTLQLIGVIGLAATLYIRVESYESVEDVKADIQLLQKPFKSFIQAILLLTGQAEKGELQLATSPASSAVQGRMLQAAAKHGPLASEMEQQQDESSPTPEDEMSSAVDSELNESHSASMQEPPQ</sequence>
<accession>A0A176WAV0</accession>
<evidence type="ECO:0000256" key="1">
    <source>
        <dbReference type="SAM" id="MobiDB-lite"/>
    </source>
</evidence>
<reference evidence="4 5" key="1">
    <citation type="submission" date="2016-03" db="EMBL/GenBank/DDBJ databases">
        <title>Mechanisms controlling the formation of the plant cell surface in tip-growing cells are functionally conserved among land plants.</title>
        <authorList>
            <person name="Honkanen S."/>
            <person name="Jones V.A."/>
            <person name="Morieri G."/>
            <person name="Champion C."/>
            <person name="Hetherington A.J."/>
            <person name="Kelly S."/>
            <person name="Saint-Marcoux D."/>
            <person name="Proust H."/>
            <person name="Prescott H."/>
            <person name="Dolan L."/>
        </authorList>
    </citation>
    <scope>NUCLEOTIDE SEQUENCE [LARGE SCALE GENOMIC DNA]</scope>
    <source>
        <strain evidence="5">cv. Tak-1 and cv. Tak-2</strain>
        <tissue evidence="4">Whole gametophyte</tissue>
    </source>
</reference>